<evidence type="ECO:0000313" key="13">
    <source>
        <dbReference type="Proteomes" id="UP001157915"/>
    </source>
</evidence>
<dbReference type="InterPro" id="IPR006037">
    <property type="entry name" value="RCK_C"/>
</dbReference>
<dbReference type="Pfam" id="PF02080">
    <property type="entry name" value="TrkA_C"/>
    <property type="match status" value="1"/>
</dbReference>
<gene>
    <name evidence="12" type="ORF">SAMN06265367_107147</name>
</gene>
<dbReference type="PANTHER" id="PTHR32507">
    <property type="entry name" value="NA(+)/H(+) ANTIPORTER 1"/>
    <property type="match status" value="1"/>
</dbReference>
<evidence type="ECO:0000256" key="1">
    <source>
        <dbReference type="ARBA" id="ARBA00004651"/>
    </source>
</evidence>
<dbReference type="Proteomes" id="UP001157915">
    <property type="component" value="Unassembled WGS sequence"/>
</dbReference>
<feature type="transmembrane region" description="Helical" evidence="10">
    <location>
        <begin position="335"/>
        <end position="355"/>
    </location>
</feature>
<evidence type="ECO:0000256" key="9">
    <source>
        <dbReference type="ARBA" id="ARBA00023136"/>
    </source>
</evidence>
<dbReference type="NCBIfam" id="NF003716">
    <property type="entry name" value="PRK05326.1-3"/>
    <property type="match status" value="1"/>
</dbReference>
<keyword evidence="2" id="KW-0813">Transport</keyword>
<keyword evidence="5" id="KW-0633">Potassium transport</keyword>
<dbReference type="PROSITE" id="PS51202">
    <property type="entry name" value="RCK_C"/>
    <property type="match status" value="1"/>
</dbReference>
<evidence type="ECO:0000259" key="11">
    <source>
        <dbReference type="PROSITE" id="PS51202"/>
    </source>
</evidence>
<organism evidence="12 13">
    <name type="scientific">Algoriphagus winogradskyi</name>
    <dbReference type="NCBI Taxonomy" id="237017"/>
    <lineage>
        <taxon>Bacteria</taxon>
        <taxon>Pseudomonadati</taxon>
        <taxon>Bacteroidota</taxon>
        <taxon>Cytophagia</taxon>
        <taxon>Cytophagales</taxon>
        <taxon>Cyclobacteriaceae</taxon>
        <taxon>Algoriphagus</taxon>
    </lineage>
</organism>
<protein>
    <submittedName>
        <fullName evidence="12">Potassium/proton antiporter, CPA1 family</fullName>
    </submittedName>
</protein>
<evidence type="ECO:0000256" key="2">
    <source>
        <dbReference type="ARBA" id="ARBA00022448"/>
    </source>
</evidence>
<keyword evidence="3" id="KW-0050">Antiport</keyword>
<feature type="transmembrane region" description="Helical" evidence="10">
    <location>
        <begin position="32"/>
        <end position="52"/>
    </location>
</feature>
<dbReference type="Gene3D" id="3.30.70.1450">
    <property type="entry name" value="Regulator of K+ conductance, C-terminal domain"/>
    <property type="match status" value="1"/>
</dbReference>
<keyword evidence="13" id="KW-1185">Reference proteome</keyword>
<dbReference type="Pfam" id="PF00999">
    <property type="entry name" value="Na_H_Exchanger"/>
    <property type="match status" value="1"/>
</dbReference>
<feature type="transmembrane region" description="Helical" evidence="10">
    <location>
        <begin position="367"/>
        <end position="390"/>
    </location>
</feature>
<comment type="subcellular location">
    <subcellularLocation>
        <location evidence="1">Cell membrane</location>
        <topology evidence="1">Multi-pass membrane protein</topology>
    </subcellularLocation>
</comment>
<feature type="transmembrane region" description="Helical" evidence="10">
    <location>
        <begin position="191"/>
        <end position="210"/>
    </location>
</feature>
<name>A0ABY1PD42_9BACT</name>
<evidence type="ECO:0000256" key="3">
    <source>
        <dbReference type="ARBA" id="ARBA00022449"/>
    </source>
</evidence>
<feature type="transmembrane region" description="Helical" evidence="10">
    <location>
        <begin position="299"/>
        <end position="323"/>
    </location>
</feature>
<comment type="caution">
    <text evidence="12">The sequence shown here is derived from an EMBL/GenBank/DDBJ whole genome shotgun (WGS) entry which is preliminary data.</text>
</comment>
<proteinExistence type="predicted"/>
<feature type="domain" description="RCK C-terminal" evidence="11">
    <location>
        <begin position="404"/>
        <end position="486"/>
    </location>
</feature>
<dbReference type="InterPro" id="IPR038770">
    <property type="entry name" value="Na+/solute_symporter_sf"/>
</dbReference>
<keyword evidence="6 10" id="KW-0812">Transmembrane</keyword>
<keyword evidence="4" id="KW-1003">Cell membrane</keyword>
<evidence type="ECO:0000313" key="12">
    <source>
        <dbReference type="EMBL" id="SMP31558.1"/>
    </source>
</evidence>
<feature type="transmembrane region" description="Helical" evidence="10">
    <location>
        <begin position="165"/>
        <end position="185"/>
    </location>
</feature>
<feature type="transmembrane region" description="Helical" evidence="10">
    <location>
        <begin position="222"/>
        <end position="239"/>
    </location>
</feature>
<evidence type="ECO:0000256" key="10">
    <source>
        <dbReference type="SAM" id="Phobius"/>
    </source>
</evidence>
<feature type="transmembrane region" description="Helical" evidence="10">
    <location>
        <begin position="275"/>
        <end position="293"/>
    </location>
</feature>
<keyword evidence="9 10" id="KW-0472">Membrane</keyword>
<feature type="transmembrane region" description="Helical" evidence="10">
    <location>
        <begin position="92"/>
        <end position="113"/>
    </location>
</feature>
<evidence type="ECO:0000256" key="6">
    <source>
        <dbReference type="ARBA" id="ARBA00022692"/>
    </source>
</evidence>
<evidence type="ECO:0000256" key="7">
    <source>
        <dbReference type="ARBA" id="ARBA00022989"/>
    </source>
</evidence>
<dbReference type="InterPro" id="IPR006153">
    <property type="entry name" value="Cation/H_exchanger_TM"/>
</dbReference>
<dbReference type="SUPFAM" id="SSF116726">
    <property type="entry name" value="TrkA C-terminal domain-like"/>
    <property type="match status" value="1"/>
</dbReference>
<sequence length="487" mass="53027">MSVTAENILLISSLLLLAGVLASKTAGKTGIPMLLIFLGVGMLAGSDGIGGIRFDNPAIAQFLGIIALTYILYSGGIDTKWPSIKPVLKPGITLSTLGVLLTSFSLGGFVYMISELSFLESLLLGSIVSSTDAAAVFSVLRAKSIGLKGHLRPLLELESGSNDPMAYFLTVSILGLITLETGSIWEIIPLFFIQMIVGGLLGWLFGRATVLLINKIKLDFEGLYPVMLLALVLITYTTTDLLKGNGFLAVYISAITVGNANMAHKKSLMKFFDGIAWLMQVIMFITLGLLVFPKQLFPVSGIAILAALFLIFVARPLGVFISLSFFKYKLREKTFISWVGLRGAVPIVFATLPLIENIEMASTIFHIVFFIVLASVAIQATTLPIAAKLLHLSLPASLKRRSMLDIELSDDFKNAILEVQLPRNSMIAGKKILQLGFPNTSLIVLVKRNGKFITPNGQTELEELDELMIMLENDQEEEQIKNLLQIK</sequence>
<dbReference type="EMBL" id="FXUA01000007">
    <property type="protein sequence ID" value="SMP31558.1"/>
    <property type="molecule type" value="Genomic_DNA"/>
</dbReference>
<dbReference type="InterPro" id="IPR036721">
    <property type="entry name" value="RCK_C_sf"/>
</dbReference>
<keyword evidence="7 10" id="KW-1133">Transmembrane helix</keyword>
<dbReference type="NCBIfam" id="NF003715">
    <property type="entry name" value="PRK05326.1-2"/>
    <property type="match status" value="1"/>
</dbReference>
<keyword evidence="8" id="KW-0406">Ion transport</keyword>
<feature type="transmembrane region" description="Helical" evidence="10">
    <location>
        <begin position="59"/>
        <end position="77"/>
    </location>
</feature>
<evidence type="ECO:0000256" key="4">
    <source>
        <dbReference type="ARBA" id="ARBA00022475"/>
    </source>
</evidence>
<dbReference type="Gene3D" id="1.20.1530.20">
    <property type="match status" value="1"/>
</dbReference>
<accession>A0ABY1PD42</accession>
<evidence type="ECO:0000256" key="8">
    <source>
        <dbReference type="ARBA" id="ARBA00023065"/>
    </source>
</evidence>
<dbReference type="PANTHER" id="PTHR32507:SF7">
    <property type="entry name" value="K(+)_H(+) ANTIPORTER NHAP2"/>
    <property type="match status" value="1"/>
</dbReference>
<dbReference type="RefSeq" id="WP_283414168.1">
    <property type="nucleotide sequence ID" value="NZ_FXUA01000007.1"/>
</dbReference>
<reference evidence="12 13" key="1">
    <citation type="submission" date="2017-05" db="EMBL/GenBank/DDBJ databases">
        <authorList>
            <person name="Varghese N."/>
            <person name="Submissions S."/>
        </authorList>
    </citation>
    <scope>NUCLEOTIDE SEQUENCE [LARGE SCALE GENOMIC DNA]</scope>
    <source>
        <strain evidence="12 13">DSM 15360</strain>
    </source>
</reference>
<keyword evidence="5" id="KW-0630">Potassium</keyword>
<evidence type="ECO:0000256" key="5">
    <source>
        <dbReference type="ARBA" id="ARBA00022538"/>
    </source>
</evidence>